<gene>
    <name evidence="7" type="ORF">RC74_02430</name>
</gene>
<dbReference type="RefSeq" id="WP_039001468.1">
    <property type="nucleotide sequence ID" value="NZ_CP014327.1"/>
</dbReference>
<dbReference type="InterPro" id="IPR045214">
    <property type="entry name" value="Surf1/Surf4"/>
</dbReference>
<keyword evidence="8" id="KW-1185">Reference proteome</keyword>
<dbReference type="PROSITE" id="PS50895">
    <property type="entry name" value="SURF1"/>
    <property type="match status" value="1"/>
</dbReference>
<proteinExistence type="inferred from homology"/>
<evidence type="ECO:0000313" key="7">
    <source>
        <dbReference type="EMBL" id="AML50274.1"/>
    </source>
</evidence>
<sequence length="225" mass="24815">MRRKMLIPLIFGLIGTAILCALGTWQLQRLTWKTEVLTAIDAKILSEPVDIPLNANEATDQFLPVQAKGVIGPQEITILASVQKIGPGYRVIAPLEMADGRRVLLDRGFVAISAKNAPRPAVEAEIVGNLLWPDEISNATPQPDLKAGIWFGRDIPAMAEALNTEPVMLVQRTSTEPNLVTTPFPVDSAGIPNKHLEYVVTWFGLALVWFGMTAFLLWRIRQRTV</sequence>
<evidence type="ECO:0000313" key="8">
    <source>
        <dbReference type="Proteomes" id="UP000070371"/>
    </source>
</evidence>
<name>A0A126UW73_9RHOB</name>
<organism evidence="7 8">
    <name type="scientific">Falsihalocynthiibacter arcticus</name>
    <dbReference type="NCBI Taxonomy" id="1579316"/>
    <lineage>
        <taxon>Bacteria</taxon>
        <taxon>Pseudomonadati</taxon>
        <taxon>Pseudomonadota</taxon>
        <taxon>Alphaproteobacteria</taxon>
        <taxon>Rhodobacterales</taxon>
        <taxon>Roseobacteraceae</taxon>
        <taxon>Falsihalocynthiibacter</taxon>
    </lineage>
</organism>
<dbReference type="PANTHER" id="PTHR23427:SF2">
    <property type="entry name" value="SURFEIT LOCUS PROTEIN 1"/>
    <property type="match status" value="1"/>
</dbReference>
<dbReference type="KEGG" id="hat:RC74_02430"/>
<dbReference type="GO" id="GO:0005886">
    <property type="term" value="C:plasma membrane"/>
    <property type="evidence" value="ECO:0007669"/>
    <property type="project" value="UniProtKB-SubCell"/>
</dbReference>
<keyword evidence="6" id="KW-1003">Cell membrane</keyword>
<comment type="similarity">
    <text evidence="2 6">Belongs to the SURF1 family.</text>
</comment>
<dbReference type="Proteomes" id="UP000070371">
    <property type="component" value="Chromosome"/>
</dbReference>
<dbReference type="EMBL" id="CP014327">
    <property type="protein sequence ID" value="AML50274.1"/>
    <property type="molecule type" value="Genomic_DNA"/>
</dbReference>
<comment type="caution">
    <text evidence="6">Lacks conserved residue(s) required for the propagation of feature annotation.</text>
</comment>
<dbReference type="Pfam" id="PF02104">
    <property type="entry name" value="SURF1"/>
    <property type="match status" value="1"/>
</dbReference>
<keyword evidence="4 6" id="KW-1133">Transmembrane helix</keyword>
<comment type="subcellular location">
    <subcellularLocation>
        <location evidence="6">Cell membrane</location>
        <topology evidence="6">Multi-pass membrane protein</topology>
    </subcellularLocation>
    <subcellularLocation>
        <location evidence="1">Membrane</location>
    </subcellularLocation>
</comment>
<dbReference type="InterPro" id="IPR002994">
    <property type="entry name" value="Surf1/Shy1"/>
</dbReference>
<dbReference type="STRING" id="1579316.RC74_02430"/>
<reference evidence="7 8" key="1">
    <citation type="submission" date="2016-02" db="EMBL/GenBank/DDBJ databases">
        <title>Complete genome sequence of Halocynthiibacter arcticus PAMC 20958t from arctic marine sediment.</title>
        <authorList>
            <person name="Lee Y.M."/>
            <person name="Baek K."/>
            <person name="Lee H.K."/>
            <person name="Shin S.C."/>
        </authorList>
    </citation>
    <scope>NUCLEOTIDE SEQUENCE [LARGE SCALE GENOMIC DNA]</scope>
    <source>
        <strain evidence="7">PAMC 20958</strain>
    </source>
</reference>
<dbReference type="CDD" id="cd06662">
    <property type="entry name" value="SURF1"/>
    <property type="match status" value="1"/>
</dbReference>
<feature type="transmembrane region" description="Helical" evidence="6">
    <location>
        <begin position="198"/>
        <end position="218"/>
    </location>
</feature>
<evidence type="ECO:0000256" key="2">
    <source>
        <dbReference type="ARBA" id="ARBA00007165"/>
    </source>
</evidence>
<evidence type="ECO:0000256" key="5">
    <source>
        <dbReference type="ARBA" id="ARBA00023136"/>
    </source>
</evidence>
<dbReference type="PANTHER" id="PTHR23427">
    <property type="entry name" value="SURFEIT LOCUS PROTEIN"/>
    <property type="match status" value="1"/>
</dbReference>
<protein>
    <recommendedName>
        <fullName evidence="6">SURF1-like protein</fullName>
    </recommendedName>
</protein>
<evidence type="ECO:0000256" key="3">
    <source>
        <dbReference type="ARBA" id="ARBA00022692"/>
    </source>
</evidence>
<evidence type="ECO:0000256" key="6">
    <source>
        <dbReference type="RuleBase" id="RU363076"/>
    </source>
</evidence>
<keyword evidence="3 6" id="KW-0812">Transmembrane</keyword>
<dbReference type="AlphaFoldDB" id="A0A126UW73"/>
<dbReference type="OrthoDB" id="6079986at2"/>
<accession>A0A126UW73</accession>
<evidence type="ECO:0000256" key="1">
    <source>
        <dbReference type="ARBA" id="ARBA00004370"/>
    </source>
</evidence>
<keyword evidence="5 6" id="KW-0472">Membrane</keyword>
<evidence type="ECO:0000256" key="4">
    <source>
        <dbReference type="ARBA" id="ARBA00022989"/>
    </source>
</evidence>